<dbReference type="SUPFAM" id="SSF56300">
    <property type="entry name" value="Metallo-dependent phosphatases"/>
    <property type="match status" value="1"/>
</dbReference>
<dbReference type="InterPro" id="IPR051158">
    <property type="entry name" value="Metallophosphoesterase_sf"/>
</dbReference>
<dbReference type="Gene3D" id="3.60.21.10">
    <property type="match status" value="1"/>
</dbReference>
<keyword evidence="2" id="KW-0378">Hydrolase</keyword>
<dbReference type="Proteomes" id="UP001333818">
    <property type="component" value="Unassembled WGS sequence"/>
</dbReference>
<dbReference type="Pfam" id="PF00149">
    <property type="entry name" value="Metallophos"/>
    <property type="match status" value="1"/>
</dbReference>
<dbReference type="PANTHER" id="PTHR31302:SF31">
    <property type="entry name" value="PHOSPHODIESTERASE YAEI"/>
    <property type="match status" value="1"/>
</dbReference>
<dbReference type="InterPro" id="IPR029052">
    <property type="entry name" value="Metallo-depent_PP-like"/>
</dbReference>
<reference evidence="4" key="1">
    <citation type="submission" date="2024-01" db="EMBL/GenBank/DDBJ databases">
        <title>Bank of Algae and Cyanobacteria of the Azores (BACA) strain genomes.</title>
        <authorList>
            <person name="Luz R."/>
            <person name="Cordeiro R."/>
            <person name="Fonseca A."/>
            <person name="Goncalves V."/>
        </authorList>
    </citation>
    <scope>NUCLEOTIDE SEQUENCE</scope>
    <source>
        <strain evidence="4">BACA0141</strain>
    </source>
</reference>
<feature type="domain" description="Calcineurin-like phosphoesterase" evidence="3">
    <location>
        <begin position="51"/>
        <end position="219"/>
    </location>
</feature>
<dbReference type="GO" id="GO:0008758">
    <property type="term" value="F:UDP-2,3-diacylglucosamine hydrolase activity"/>
    <property type="evidence" value="ECO:0007669"/>
    <property type="project" value="TreeGrafter"/>
</dbReference>
<comment type="caution">
    <text evidence="4">The sequence shown here is derived from an EMBL/GenBank/DDBJ whole genome shotgun (WGS) entry which is preliminary data.</text>
</comment>
<evidence type="ECO:0000259" key="3">
    <source>
        <dbReference type="Pfam" id="PF00149"/>
    </source>
</evidence>
<accession>A0AAW9PZN2</accession>
<dbReference type="RefSeq" id="WP_330482852.1">
    <property type="nucleotide sequence ID" value="NZ_JAZBJZ010000018.1"/>
</dbReference>
<name>A0AAW9PZN2_9CYAN</name>
<dbReference type="EMBL" id="JAZBJZ010000018">
    <property type="protein sequence ID" value="MEE3716423.1"/>
    <property type="molecule type" value="Genomic_DNA"/>
</dbReference>
<dbReference type="CDD" id="cd07385">
    <property type="entry name" value="MPP_YkuE_C"/>
    <property type="match status" value="1"/>
</dbReference>
<proteinExistence type="predicted"/>
<dbReference type="GO" id="GO:0046872">
    <property type="term" value="F:metal ion binding"/>
    <property type="evidence" value="ECO:0007669"/>
    <property type="project" value="UniProtKB-KW"/>
</dbReference>
<gene>
    <name evidence="4" type="ORF">V2H45_06675</name>
</gene>
<organism evidence="4 5">
    <name type="scientific">Tumidithrix elongata BACA0141</name>
    <dbReference type="NCBI Taxonomy" id="2716417"/>
    <lineage>
        <taxon>Bacteria</taxon>
        <taxon>Bacillati</taxon>
        <taxon>Cyanobacteriota</taxon>
        <taxon>Cyanophyceae</taxon>
        <taxon>Pseudanabaenales</taxon>
        <taxon>Pseudanabaenaceae</taxon>
        <taxon>Tumidithrix</taxon>
        <taxon>Tumidithrix elongata</taxon>
    </lineage>
</organism>
<dbReference type="GO" id="GO:0016020">
    <property type="term" value="C:membrane"/>
    <property type="evidence" value="ECO:0007669"/>
    <property type="project" value="GOC"/>
</dbReference>
<dbReference type="GO" id="GO:0009245">
    <property type="term" value="P:lipid A biosynthetic process"/>
    <property type="evidence" value="ECO:0007669"/>
    <property type="project" value="TreeGrafter"/>
</dbReference>
<keyword evidence="5" id="KW-1185">Reference proteome</keyword>
<dbReference type="InterPro" id="IPR004843">
    <property type="entry name" value="Calcineurin-like_PHP"/>
</dbReference>
<protein>
    <submittedName>
        <fullName evidence="4">Metallophosphoesterase</fullName>
    </submittedName>
</protein>
<sequence>MRKIKQKLYIALFIITALVLLAIYGYRIEPNLFVVTRHQLNPEIVSNHASLKIVQVSDLHLKKFSDRAQKIAEQVNQLQPDIVVFTGDSIDRAEQIGGYDRFLSLLDRQTAKYAILGNWEYKSRADLALLKQIYTTYNCQLLVNESVLYKQGDRNLLITGIDDLVSNPDLIKSLQNINPNPNHLLLAHSPANLDDFSKDELQKLAEYKPQYMLTGHTHGGQISFFGFAPIRPPRSGDYVSGWYQINSLSLYVSRGLGISVLPMRIGAVPEIGYFEWFLK</sequence>
<evidence type="ECO:0000256" key="1">
    <source>
        <dbReference type="ARBA" id="ARBA00022723"/>
    </source>
</evidence>
<dbReference type="AlphaFoldDB" id="A0AAW9PZN2"/>
<evidence type="ECO:0000313" key="4">
    <source>
        <dbReference type="EMBL" id="MEE3716423.1"/>
    </source>
</evidence>
<evidence type="ECO:0000256" key="2">
    <source>
        <dbReference type="ARBA" id="ARBA00022801"/>
    </source>
</evidence>
<evidence type="ECO:0000313" key="5">
    <source>
        <dbReference type="Proteomes" id="UP001333818"/>
    </source>
</evidence>
<dbReference type="PANTHER" id="PTHR31302">
    <property type="entry name" value="TRANSMEMBRANE PROTEIN WITH METALLOPHOSPHOESTERASE DOMAIN-RELATED"/>
    <property type="match status" value="1"/>
</dbReference>
<keyword evidence="1" id="KW-0479">Metal-binding</keyword>